<evidence type="ECO:0000259" key="7">
    <source>
        <dbReference type="Pfam" id="PF01765"/>
    </source>
</evidence>
<dbReference type="RefSeq" id="WP_249319989.1">
    <property type="nucleotide sequence ID" value="NZ_JACRSN010000016.1"/>
</dbReference>
<comment type="subcellular location">
    <subcellularLocation>
        <location evidence="1 5">Cytoplasm</location>
    </subcellularLocation>
</comment>
<dbReference type="HAMAP" id="MF_00040">
    <property type="entry name" value="RRF"/>
    <property type="match status" value="1"/>
</dbReference>
<dbReference type="EMBL" id="JACRSN010000016">
    <property type="protein sequence ID" value="MBC8534408.1"/>
    <property type="molecule type" value="Genomic_DNA"/>
</dbReference>
<organism evidence="8 9">
    <name type="scientific">Yeguia hominis</name>
    <dbReference type="NCBI Taxonomy" id="2763662"/>
    <lineage>
        <taxon>Bacteria</taxon>
        <taxon>Bacillati</taxon>
        <taxon>Bacillota</taxon>
        <taxon>Clostridia</taxon>
        <taxon>Eubacteriales</taxon>
        <taxon>Yeguiaceae</taxon>
        <taxon>Yeguia</taxon>
    </lineage>
</organism>
<dbReference type="AlphaFoldDB" id="A0A926HSL4"/>
<dbReference type="InterPro" id="IPR023584">
    <property type="entry name" value="Ribosome_recyc_fac_dom"/>
</dbReference>
<comment type="function">
    <text evidence="5">Responsible for the release of ribosomes from messenger RNA at the termination of protein biosynthesis. May increase the efficiency of translation by recycling ribosomes from one round of translation to another.</text>
</comment>
<evidence type="ECO:0000256" key="6">
    <source>
        <dbReference type="SAM" id="Coils"/>
    </source>
</evidence>
<sequence length="184" mass="20697">MKEVMKTAESKMQKTITVLSNEFASIRAGRANPEVLDKIHVDYYGTPTPINQVAAVSVSEARVLTIQPWDASICRAIEKAIQTSDLGVNPQSDGKTIRLIFPPLTEERRRSIAKDISKMAEEAKVAVRSVRRDSIDKLKQMKKKSEITEDDLKQAEKKMQDLTDKACKDIDGVHAKKEKEIMEI</sequence>
<dbReference type="CDD" id="cd00520">
    <property type="entry name" value="RRF"/>
    <property type="match status" value="1"/>
</dbReference>
<evidence type="ECO:0000256" key="5">
    <source>
        <dbReference type="HAMAP-Rule" id="MF_00040"/>
    </source>
</evidence>
<dbReference type="FunFam" id="3.30.1360.40:FF:000001">
    <property type="entry name" value="Ribosome-recycling factor"/>
    <property type="match status" value="1"/>
</dbReference>
<comment type="caution">
    <text evidence="8">The sequence shown here is derived from an EMBL/GenBank/DDBJ whole genome shotgun (WGS) entry which is preliminary data.</text>
</comment>
<accession>A0A926HSL4</accession>
<dbReference type="GO" id="GO:0006415">
    <property type="term" value="P:translational termination"/>
    <property type="evidence" value="ECO:0007669"/>
    <property type="project" value="UniProtKB-UniRule"/>
</dbReference>
<evidence type="ECO:0000256" key="2">
    <source>
        <dbReference type="ARBA" id="ARBA00005912"/>
    </source>
</evidence>
<dbReference type="SUPFAM" id="SSF55194">
    <property type="entry name" value="Ribosome recycling factor, RRF"/>
    <property type="match status" value="1"/>
</dbReference>
<feature type="domain" description="Ribosome recycling factor" evidence="7">
    <location>
        <begin position="19"/>
        <end position="182"/>
    </location>
</feature>
<dbReference type="Gene3D" id="1.10.132.20">
    <property type="entry name" value="Ribosome-recycling factor"/>
    <property type="match status" value="1"/>
</dbReference>
<dbReference type="PANTHER" id="PTHR20982">
    <property type="entry name" value="RIBOSOME RECYCLING FACTOR"/>
    <property type="match status" value="1"/>
</dbReference>
<dbReference type="Proteomes" id="UP000651482">
    <property type="component" value="Unassembled WGS sequence"/>
</dbReference>
<evidence type="ECO:0000256" key="4">
    <source>
        <dbReference type="ARBA" id="ARBA00022917"/>
    </source>
</evidence>
<dbReference type="Pfam" id="PF01765">
    <property type="entry name" value="RRF"/>
    <property type="match status" value="1"/>
</dbReference>
<dbReference type="InterPro" id="IPR002661">
    <property type="entry name" value="Ribosome_recyc_fac"/>
</dbReference>
<dbReference type="GO" id="GO:0043023">
    <property type="term" value="F:ribosomal large subunit binding"/>
    <property type="evidence" value="ECO:0007669"/>
    <property type="project" value="TreeGrafter"/>
</dbReference>
<evidence type="ECO:0000256" key="3">
    <source>
        <dbReference type="ARBA" id="ARBA00022490"/>
    </source>
</evidence>
<dbReference type="InterPro" id="IPR036191">
    <property type="entry name" value="RRF_sf"/>
</dbReference>
<keyword evidence="3 5" id="KW-0963">Cytoplasm</keyword>
<evidence type="ECO:0000313" key="8">
    <source>
        <dbReference type="EMBL" id="MBC8534408.1"/>
    </source>
</evidence>
<proteinExistence type="inferred from homology"/>
<gene>
    <name evidence="5 8" type="primary">frr</name>
    <name evidence="8" type="ORF">IAG03_10490</name>
</gene>
<dbReference type="PANTHER" id="PTHR20982:SF3">
    <property type="entry name" value="MITOCHONDRIAL RIBOSOME RECYCLING FACTOR PSEUDO 1"/>
    <property type="match status" value="1"/>
</dbReference>
<dbReference type="FunFam" id="1.10.132.20:FF:000001">
    <property type="entry name" value="Ribosome-recycling factor"/>
    <property type="match status" value="1"/>
</dbReference>
<evidence type="ECO:0000256" key="1">
    <source>
        <dbReference type="ARBA" id="ARBA00004496"/>
    </source>
</evidence>
<dbReference type="Gene3D" id="3.30.1360.40">
    <property type="match status" value="1"/>
</dbReference>
<keyword evidence="9" id="KW-1185">Reference proteome</keyword>
<comment type="similarity">
    <text evidence="2 5">Belongs to the RRF family.</text>
</comment>
<keyword evidence="4 5" id="KW-0648">Protein biosynthesis</keyword>
<evidence type="ECO:0000313" key="9">
    <source>
        <dbReference type="Proteomes" id="UP000651482"/>
    </source>
</evidence>
<dbReference type="GO" id="GO:0005737">
    <property type="term" value="C:cytoplasm"/>
    <property type="evidence" value="ECO:0007669"/>
    <property type="project" value="UniProtKB-SubCell"/>
</dbReference>
<reference evidence="8" key="1">
    <citation type="submission" date="2020-08" db="EMBL/GenBank/DDBJ databases">
        <title>Genome public.</title>
        <authorList>
            <person name="Liu C."/>
            <person name="Sun Q."/>
        </authorList>
    </citation>
    <scope>NUCLEOTIDE SEQUENCE</scope>
    <source>
        <strain evidence="8">NSJ-40</strain>
    </source>
</reference>
<protein>
    <recommendedName>
        <fullName evidence="5">Ribosome-recycling factor</fullName>
        <shortName evidence="5">RRF</shortName>
    </recommendedName>
    <alternativeName>
        <fullName evidence="5">Ribosome-releasing factor</fullName>
    </alternativeName>
</protein>
<feature type="coiled-coil region" evidence="6">
    <location>
        <begin position="135"/>
        <end position="165"/>
    </location>
</feature>
<keyword evidence="6" id="KW-0175">Coiled coil</keyword>
<name>A0A926HSL4_9FIRM</name>
<dbReference type="NCBIfam" id="TIGR00496">
    <property type="entry name" value="frr"/>
    <property type="match status" value="1"/>
</dbReference>